<dbReference type="EMBL" id="GG738898">
    <property type="protein sequence ID" value="EFC39619.1"/>
    <property type="molecule type" value="Genomic_DNA"/>
</dbReference>
<dbReference type="InParanoid" id="D2VU31"/>
<organism evidence="3">
    <name type="scientific">Naegleria gruberi</name>
    <name type="common">Amoeba</name>
    <dbReference type="NCBI Taxonomy" id="5762"/>
    <lineage>
        <taxon>Eukaryota</taxon>
        <taxon>Discoba</taxon>
        <taxon>Heterolobosea</taxon>
        <taxon>Tetramitia</taxon>
        <taxon>Eutetramitia</taxon>
        <taxon>Vahlkampfiidae</taxon>
        <taxon>Naegleria</taxon>
    </lineage>
</organism>
<proteinExistence type="predicted"/>
<gene>
    <name evidence="2" type="ORF">NAEGRDRAFT_72518</name>
</gene>
<evidence type="ECO:0000256" key="1">
    <source>
        <dbReference type="SAM" id="Phobius"/>
    </source>
</evidence>
<evidence type="ECO:0000313" key="3">
    <source>
        <dbReference type="Proteomes" id="UP000006671"/>
    </source>
</evidence>
<dbReference type="OMA" id="HKERNVW"/>
<feature type="transmembrane region" description="Helical" evidence="1">
    <location>
        <begin position="20"/>
        <end position="42"/>
    </location>
</feature>
<keyword evidence="1" id="KW-0812">Transmembrane</keyword>
<dbReference type="VEuPathDB" id="AmoebaDB:NAEGRDRAFT_72518"/>
<name>D2VU31_NAEGR</name>
<dbReference type="KEGG" id="ngr:NAEGRDRAFT_72518"/>
<sequence>MPHTAAAFRPVFSTAIKLSILGVVGGITVASILNQNAISTLIDNNMMRTKDLIESRRIRVYEEEERMKQRKLEWQLLSYSSYGNWTRTRSQVKFLQDKLEHKERNVWDDMIQGLDEKKSS</sequence>
<keyword evidence="3" id="KW-1185">Reference proteome</keyword>
<dbReference type="AlphaFoldDB" id="D2VU31"/>
<keyword evidence="1" id="KW-1133">Transmembrane helix</keyword>
<accession>D2VU31</accession>
<dbReference type="GeneID" id="8854163"/>
<evidence type="ECO:0000313" key="2">
    <source>
        <dbReference type="EMBL" id="EFC39619.1"/>
    </source>
</evidence>
<dbReference type="RefSeq" id="XP_002672363.1">
    <property type="nucleotide sequence ID" value="XM_002672317.1"/>
</dbReference>
<dbReference type="Proteomes" id="UP000006671">
    <property type="component" value="Unassembled WGS sequence"/>
</dbReference>
<protein>
    <submittedName>
        <fullName evidence="2">Predicted protein</fullName>
    </submittedName>
</protein>
<dbReference type="OrthoDB" id="10260662at2759"/>
<reference evidence="2 3" key="1">
    <citation type="journal article" date="2010" name="Cell">
        <title>The genome of Naegleria gruberi illuminates early eukaryotic versatility.</title>
        <authorList>
            <person name="Fritz-Laylin L.K."/>
            <person name="Prochnik S.E."/>
            <person name="Ginger M.L."/>
            <person name="Dacks J.B."/>
            <person name="Carpenter M.L."/>
            <person name="Field M.C."/>
            <person name="Kuo A."/>
            <person name="Paredez A."/>
            <person name="Chapman J."/>
            <person name="Pham J."/>
            <person name="Shu S."/>
            <person name="Neupane R."/>
            <person name="Cipriano M."/>
            <person name="Mancuso J."/>
            <person name="Tu H."/>
            <person name="Salamov A."/>
            <person name="Lindquist E."/>
            <person name="Shapiro H."/>
            <person name="Lucas S."/>
            <person name="Grigoriev I.V."/>
            <person name="Cande W.Z."/>
            <person name="Fulton C."/>
            <person name="Rokhsar D.S."/>
            <person name="Dawson S.C."/>
        </authorList>
    </citation>
    <scope>NUCLEOTIDE SEQUENCE [LARGE SCALE GENOMIC DNA]</scope>
    <source>
        <strain evidence="2 3">NEG-M</strain>
    </source>
</reference>
<keyword evidence="1" id="KW-0472">Membrane</keyword>